<reference evidence="1" key="2">
    <citation type="submission" date="2020-09" db="EMBL/GenBank/DDBJ databases">
        <authorList>
            <person name="Sun Q."/>
            <person name="Zhou Y."/>
        </authorList>
    </citation>
    <scope>NUCLEOTIDE SEQUENCE</scope>
    <source>
        <strain evidence="1">CGMCC 4.7272</strain>
    </source>
</reference>
<evidence type="ECO:0000313" key="2">
    <source>
        <dbReference type="Proteomes" id="UP000625682"/>
    </source>
</evidence>
<proteinExistence type="predicted"/>
<dbReference type="AlphaFoldDB" id="A0A917KQC1"/>
<dbReference type="EMBL" id="BMMU01000004">
    <property type="protein sequence ID" value="GGJ22528.1"/>
    <property type="molecule type" value="Genomic_DNA"/>
</dbReference>
<reference evidence="1" key="1">
    <citation type="journal article" date="2014" name="Int. J. Syst. Evol. Microbiol.">
        <title>Complete genome sequence of Corynebacterium casei LMG S-19264T (=DSM 44701T), isolated from a smear-ripened cheese.</title>
        <authorList>
            <consortium name="US DOE Joint Genome Institute (JGI-PGF)"/>
            <person name="Walter F."/>
            <person name="Albersmeier A."/>
            <person name="Kalinowski J."/>
            <person name="Ruckert C."/>
        </authorList>
    </citation>
    <scope>NUCLEOTIDE SEQUENCE</scope>
    <source>
        <strain evidence="1">CGMCC 4.7272</strain>
    </source>
</reference>
<dbReference type="RefSeq" id="WP_229695115.1">
    <property type="nucleotide sequence ID" value="NZ_BAABER010000001.1"/>
</dbReference>
<evidence type="ECO:0000313" key="1">
    <source>
        <dbReference type="EMBL" id="GGJ22528.1"/>
    </source>
</evidence>
<dbReference type="Proteomes" id="UP000625682">
    <property type="component" value="Unassembled WGS sequence"/>
</dbReference>
<gene>
    <name evidence="1" type="ORF">GCM10012282_18740</name>
</gene>
<comment type="caution">
    <text evidence="1">The sequence shown here is derived from an EMBL/GenBank/DDBJ whole genome shotgun (WGS) entry which is preliminary data.</text>
</comment>
<organism evidence="1 2">
    <name type="scientific">Streptomyces lacrimifluminis</name>
    <dbReference type="NCBI Taxonomy" id="1500077"/>
    <lineage>
        <taxon>Bacteria</taxon>
        <taxon>Bacillati</taxon>
        <taxon>Actinomycetota</taxon>
        <taxon>Actinomycetes</taxon>
        <taxon>Kitasatosporales</taxon>
        <taxon>Streptomycetaceae</taxon>
        <taxon>Streptomyces</taxon>
    </lineage>
</organism>
<keyword evidence="2" id="KW-1185">Reference proteome</keyword>
<name>A0A917KQC1_9ACTN</name>
<sequence>MRFAGDAPTLTSALTISAFNTGIGAGSVIAGTALDSSLGLTGSPLVGTVIAAQRTACTHARHDEPAQAPT</sequence>
<protein>
    <submittedName>
        <fullName evidence="1">Uncharacterized protein</fullName>
    </submittedName>
</protein>
<accession>A0A917KQC1</accession>